<proteinExistence type="predicted"/>
<protein>
    <submittedName>
        <fullName evidence="1">Uncharacterized protein</fullName>
    </submittedName>
</protein>
<dbReference type="AlphaFoldDB" id="A0A9Q0YD76"/>
<dbReference type="Proteomes" id="UP001152320">
    <property type="component" value="Chromosome 22"/>
</dbReference>
<sequence length="254" mass="29091">MEHTKKLILVSPDFLNRVTTTQPIQPEKTKLQDLEEQLSMVLNDTHIDEVTKMKRYNELLQRYRVYHTKAREPPTVRVLPETQSKPSLGDNVSRDIQQEAVENEVLNSVPKALRNKAVQLLHKITSSDGIVDWNGKGELVVNDQAIKGSNMVDLINDALRKRKSLKPIGTKDFSKAMAKLNVPHELIGNPDRWQEMTKLLNPTDSDITDLPDLPESLPDDEELYGAAYHLPSKKQKTLSVRPKTRKKAIRWEKY</sequence>
<keyword evidence="2" id="KW-1185">Reference proteome</keyword>
<organism evidence="1 2">
    <name type="scientific">Holothuria leucospilota</name>
    <name type="common">Black long sea cucumber</name>
    <name type="synonym">Mertensiothuria leucospilota</name>
    <dbReference type="NCBI Taxonomy" id="206669"/>
    <lineage>
        <taxon>Eukaryota</taxon>
        <taxon>Metazoa</taxon>
        <taxon>Echinodermata</taxon>
        <taxon>Eleutherozoa</taxon>
        <taxon>Echinozoa</taxon>
        <taxon>Holothuroidea</taxon>
        <taxon>Aspidochirotacea</taxon>
        <taxon>Aspidochirotida</taxon>
        <taxon>Holothuriidae</taxon>
        <taxon>Holothuria</taxon>
    </lineage>
</organism>
<dbReference type="EMBL" id="JAIZAY010000022">
    <property type="protein sequence ID" value="KAJ8020518.1"/>
    <property type="molecule type" value="Genomic_DNA"/>
</dbReference>
<evidence type="ECO:0000313" key="1">
    <source>
        <dbReference type="EMBL" id="KAJ8020518.1"/>
    </source>
</evidence>
<reference evidence="1" key="1">
    <citation type="submission" date="2021-10" db="EMBL/GenBank/DDBJ databases">
        <title>Tropical sea cucumber genome reveals ecological adaptation and Cuvierian tubules defense mechanism.</title>
        <authorList>
            <person name="Chen T."/>
        </authorList>
    </citation>
    <scope>NUCLEOTIDE SEQUENCE</scope>
    <source>
        <strain evidence="1">Nanhai2018</strain>
        <tissue evidence="1">Muscle</tissue>
    </source>
</reference>
<name>A0A9Q0YD76_HOLLE</name>
<evidence type="ECO:0000313" key="2">
    <source>
        <dbReference type="Proteomes" id="UP001152320"/>
    </source>
</evidence>
<accession>A0A9Q0YD76</accession>
<gene>
    <name evidence="1" type="ORF">HOLleu_40128</name>
</gene>
<comment type="caution">
    <text evidence="1">The sequence shown here is derived from an EMBL/GenBank/DDBJ whole genome shotgun (WGS) entry which is preliminary data.</text>
</comment>
<dbReference type="OrthoDB" id="10068277at2759"/>